<organism evidence="1 2">
    <name type="scientific">Winogradskya consettensis</name>
    <dbReference type="NCBI Taxonomy" id="113560"/>
    <lineage>
        <taxon>Bacteria</taxon>
        <taxon>Bacillati</taxon>
        <taxon>Actinomycetota</taxon>
        <taxon>Actinomycetes</taxon>
        <taxon>Micromonosporales</taxon>
        <taxon>Micromonosporaceae</taxon>
        <taxon>Winogradskya</taxon>
    </lineage>
</organism>
<sequence length="103" mass="11215">MAEGFAVDAQQIRAHATRVDAIVQQFGDVRGASAAIARDDAAYGVLCGWVSGILEGRHRRQDELIAYVEESLRLVSDALVRTGRDYDRIDEAAAEQIRSAGRA</sequence>
<reference evidence="1" key="1">
    <citation type="submission" date="2021-03" db="EMBL/GenBank/DDBJ databases">
        <title>Whole genome shotgun sequence of Actinoplanes consettensis NBRC 14913.</title>
        <authorList>
            <person name="Komaki H."/>
            <person name="Tamura T."/>
        </authorList>
    </citation>
    <scope>NUCLEOTIDE SEQUENCE</scope>
    <source>
        <strain evidence="1">NBRC 14913</strain>
    </source>
</reference>
<evidence type="ECO:0000313" key="2">
    <source>
        <dbReference type="Proteomes" id="UP000680865"/>
    </source>
</evidence>
<proteinExistence type="predicted"/>
<dbReference type="InterPro" id="IPR022536">
    <property type="entry name" value="EspC"/>
</dbReference>
<dbReference type="RefSeq" id="WP_213002799.1">
    <property type="nucleotide sequence ID" value="NZ_BAAATW010000006.1"/>
</dbReference>
<accession>A0A919T0B0</accession>
<dbReference type="Pfam" id="PF10824">
    <property type="entry name" value="T7SS_ESX_EspC"/>
    <property type="match status" value="1"/>
</dbReference>
<evidence type="ECO:0008006" key="3">
    <source>
        <dbReference type="Google" id="ProtNLM"/>
    </source>
</evidence>
<gene>
    <name evidence="1" type="ORF">Aco04nite_84720</name>
</gene>
<dbReference type="AlphaFoldDB" id="A0A919T0B0"/>
<dbReference type="Proteomes" id="UP000680865">
    <property type="component" value="Unassembled WGS sequence"/>
</dbReference>
<dbReference type="EMBL" id="BOQP01000052">
    <property type="protein sequence ID" value="GIM83057.1"/>
    <property type="molecule type" value="Genomic_DNA"/>
</dbReference>
<comment type="caution">
    <text evidence="1">The sequence shown here is derived from an EMBL/GenBank/DDBJ whole genome shotgun (WGS) entry which is preliminary data.</text>
</comment>
<dbReference type="GO" id="GO:0009306">
    <property type="term" value="P:protein secretion"/>
    <property type="evidence" value="ECO:0007669"/>
    <property type="project" value="InterPro"/>
</dbReference>
<protein>
    <recommendedName>
        <fullName evidence="3">Excreted virulence factor EspC (Type VII ESX diderm)</fullName>
    </recommendedName>
</protein>
<name>A0A919T0B0_9ACTN</name>
<evidence type="ECO:0000313" key="1">
    <source>
        <dbReference type="EMBL" id="GIM83057.1"/>
    </source>
</evidence>
<keyword evidence="2" id="KW-1185">Reference proteome</keyword>